<dbReference type="RefSeq" id="WP_137612503.1">
    <property type="nucleotide sequence ID" value="NZ_BJDF01000033.1"/>
</dbReference>
<dbReference type="InterPro" id="IPR029060">
    <property type="entry name" value="PIN-like_dom_sf"/>
</dbReference>
<dbReference type="InterPro" id="IPR041049">
    <property type="entry name" value="DUF5615"/>
</dbReference>
<sequence>MTQFGTFKLQKNSKLNNGNYLLDTNIFLYLLNDIQQKNDPGYSDIIYNSTNSTDVNFFVDIYIISEFINRNLRNSGYAYARRNNVTNYNYKRDYRSTMDFETTYKYSLDMVKNDILTLCGMSKVLNYDYLMNAIYNPQAKDFNDQLIINDAIQNDLIIITHDRDYLRLKSENPEIPSIYTLGKLK</sequence>
<gene>
    <name evidence="2" type="ORF">ACFQAV_05725</name>
</gene>
<evidence type="ECO:0000313" key="2">
    <source>
        <dbReference type="EMBL" id="MFC6176329.1"/>
    </source>
</evidence>
<name>A0ABW1RNV1_9LACO</name>
<reference evidence="3" key="1">
    <citation type="journal article" date="2019" name="Int. J. Syst. Evol. Microbiol.">
        <title>The Global Catalogue of Microorganisms (GCM) 10K type strain sequencing project: providing services to taxonomists for standard genome sequencing and annotation.</title>
        <authorList>
            <consortium name="The Broad Institute Genomics Platform"/>
            <consortium name="The Broad Institute Genome Sequencing Center for Infectious Disease"/>
            <person name="Wu L."/>
            <person name="Ma J."/>
        </authorList>
    </citation>
    <scope>NUCLEOTIDE SEQUENCE [LARGE SCALE GENOMIC DNA]</scope>
    <source>
        <strain evidence="3">CCM 8927</strain>
    </source>
</reference>
<dbReference type="Proteomes" id="UP001596288">
    <property type="component" value="Unassembled WGS sequence"/>
</dbReference>
<comment type="caution">
    <text evidence="2">The sequence shown here is derived from an EMBL/GenBank/DDBJ whole genome shotgun (WGS) entry which is preliminary data.</text>
</comment>
<dbReference type="SUPFAM" id="SSF88723">
    <property type="entry name" value="PIN domain-like"/>
    <property type="match status" value="1"/>
</dbReference>
<proteinExistence type="predicted"/>
<keyword evidence="3" id="KW-1185">Reference proteome</keyword>
<protein>
    <submittedName>
        <fullName evidence="2">DUF5615 family PIN-like protein</fullName>
    </submittedName>
</protein>
<accession>A0ABW1RNV1</accession>
<organism evidence="2 3">
    <name type="scientific">Companilactobacillus huachuanensis</name>
    <dbReference type="NCBI Taxonomy" id="2559914"/>
    <lineage>
        <taxon>Bacteria</taxon>
        <taxon>Bacillati</taxon>
        <taxon>Bacillota</taxon>
        <taxon>Bacilli</taxon>
        <taxon>Lactobacillales</taxon>
        <taxon>Lactobacillaceae</taxon>
        <taxon>Companilactobacillus</taxon>
    </lineage>
</organism>
<feature type="domain" description="DUF5615" evidence="1">
    <location>
        <begin position="133"/>
        <end position="176"/>
    </location>
</feature>
<evidence type="ECO:0000259" key="1">
    <source>
        <dbReference type="Pfam" id="PF18480"/>
    </source>
</evidence>
<evidence type="ECO:0000313" key="3">
    <source>
        <dbReference type="Proteomes" id="UP001596288"/>
    </source>
</evidence>
<dbReference type="Pfam" id="PF18480">
    <property type="entry name" value="DUF5615"/>
    <property type="match status" value="1"/>
</dbReference>
<dbReference type="EMBL" id="JBHSSF010000013">
    <property type="protein sequence ID" value="MFC6176329.1"/>
    <property type="molecule type" value="Genomic_DNA"/>
</dbReference>